<protein>
    <submittedName>
        <fullName evidence="2">DUF177 domain-containing protein</fullName>
    </submittedName>
</protein>
<dbReference type="PANTHER" id="PTHR34374:SF1">
    <property type="entry name" value="LARGE RIBOSOMAL RNA SUBUNIT ACCUMULATION PROTEIN YCED HOMOLOG 1, CHLOROPLASTIC"/>
    <property type="match status" value="1"/>
</dbReference>
<dbReference type="InterPro" id="IPR003772">
    <property type="entry name" value="YceD"/>
</dbReference>
<gene>
    <name evidence="2" type="ORF">IOE58_13745</name>
</gene>
<evidence type="ECO:0000313" key="3">
    <source>
        <dbReference type="Proteomes" id="UP000644727"/>
    </source>
</evidence>
<dbReference type="RefSeq" id="WP_193866918.1">
    <property type="nucleotide sequence ID" value="NZ_JADEYR010000024.1"/>
</dbReference>
<accession>A0ABR9W408</accession>
<name>A0ABR9W408_9MICO</name>
<keyword evidence="3" id="KW-1185">Reference proteome</keyword>
<dbReference type="PANTHER" id="PTHR34374">
    <property type="entry name" value="LARGE RIBOSOMAL RNA SUBUNIT ACCUMULATION PROTEIN YCED HOMOLOG 1, CHLOROPLASTIC"/>
    <property type="match status" value="1"/>
</dbReference>
<comment type="caution">
    <text evidence="2">The sequence shown here is derived from an EMBL/GenBank/DDBJ whole genome shotgun (WGS) entry which is preliminary data.</text>
</comment>
<sequence length="208" mass="22281">MSSTDTAGSPFDSDLRFDAVDLIGRTGSHRRVERTVAAAARDAGGPAMQVPEGEPVAVQAELESVVEGIYVHGTVTAHLAGECSRCLDPVEDHIEARIDELFMYPEKVKPDEREDTVMLDGDEVDLGPLARDALALEADDRPLCRPDCPGLCPQCGFRMEEDPDHEHVVIDDRWAALQGLLEEGSDEGSAGTTAADATGRDGGPEDRA</sequence>
<evidence type="ECO:0000256" key="1">
    <source>
        <dbReference type="SAM" id="MobiDB-lite"/>
    </source>
</evidence>
<dbReference type="Proteomes" id="UP000644727">
    <property type="component" value="Unassembled WGS sequence"/>
</dbReference>
<proteinExistence type="predicted"/>
<feature type="region of interest" description="Disordered" evidence="1">
    <location>
        <begin position="181"/>
        <end position="208"/>
    </location>
</feature>
<reference evidence="2 3" key="1">
    <citation type="submission" date="2020-10" db="EMBL/GenBank/DDBJ databases">
        <title>Draft genome and description of Brachybacterium epidermidis sp nov.</title>
        <authorList>
            <person name="Boxberger M."/>
            <person name="La Scola B."/>
        </authorList>
    </citation>
    <scope>NUCLEOTIDE SEQUENCE [LARGE SCALE GENOMIC DNA]</scope>
    <source>
        <strain evidence="2 3">Marseille-Q2903</strain>
    </source>
</reference>
<dbReference type="EMBL" id="JADEYR010000024">
    <property type="protein sequence ID" value="MBE9405186.1"/>
    <property type="molecule type" value="Genomic_DNA"/>
</dbReference>
<feature type="compositionally biased region" description="Basic and acidic residues" evidence="1">
    <location>
        <begin position="198"/>
        <end position="208"/>
    </location>
</feature>
<dbReference type="Pfam" id="PF02620">
    <property type="entry name" value="YceD"/>
    <property type="match status" value="1"/>
</dbReference>
<evidence type="ECO:0000313" key="2">
    <source>
        <dbReference type="EMBL" id="MBE9405186.1"/>
    </source>
</evidence>
<organism evidence="2 3">
    <name type="scientific">Brachybacterium epidermidis</name>
    <dbReference type="NCBI Taxonomy" id="2781983"/>
    <lineage>
        <taxon>Bacteria</taxon>
        <taxon>Bacillati</taxon>
        <taxon>Actinomycetota</taxon>
        <taxon>Actinomycetes</taxon>
        <taxon>Micrococcales</taxon>
        <taxon>Dermabacteraceae</taxon>
        <taxon>Brachybacterium</taxon>
    </lineage>
</organism>